<dbReference type="OrthoDB" id="3067625at2759"/>
<accession>A0A8H6ZGS0</accession>
<organism evidence="1 2">
    <name type="scientific">Mycena sanguinolenta</name>
    <dbReference type="NCBI Taxonomy" id="230812"/>
    <lineage>
        <taxon>Eukaryota</taxon>
        <taxon>Fungi</taxon>
        <taxon>Dikarya</taxon>
        <taxon>Basidiomycota</taxon>
        <taxon>Agaricomycotina</taxon>
        <taxon>Agaricomycetes</taxon>
        <taxon>Agaricomycetidae</taxon>
        <taxon>Agaricales</taxon>
        <taxon>Marasmiineae</taxon>
        <taxon>Mycenaceae</taxon>
        <taxon>Mycena</taxon>
    </lineage>
</organism>
<dbReference type="InterPro" id="IPR052055">
    <property type="entry name" value="Hepadnavirus_pol/RT"/>
</dbReference>
<name>A0A8H6ZGS0_9AGAR</name>
<keyword evidence="2" id="KW-1185">Reference proteome</keyword>
<evidence type="ECO:0000313" key="2">
    <source>
        <dbReference type="Proteomes" id="UP000623467"/>
    </source>
</evidence>
<reference evidence="1" key="1">
    <citation type="submission" date="2020-05" db="EMBL/GenBank/DDBJ databases">
        <title>Mycena genomes resolve the evolution of fungal bioluminescence.</title>
        <authorList>
            <person name="Tsai I.J."/>
        </authorList>
    </citation>
    <scope>NUCLEOTIDE SEQUENCE</scope>
    <source>
        <strain evidence="1">160909Yilan</strain>
    </source>
</reference>
<proteinExistence type="predicted"/>
<dbReference type="Proteomes" id="UP000623467">
    <property type="component" value="Unassembled WGS sequence"/>
</dbReference>
<dbReference type="AlphaFoldDB" id="A0A8H6ZGS0"/>
<comment type="caution">
    <text evidence="1">The sequence shown here is derived from an EMBL/GenBank/DDBJ whole genome shotgun (WGS) entry which is preliminary data.</text>
</comment>
<gene>
    <name evidence="1" type="ORF">MSAN_00075600</name>
</gene>
<protein>
    <submittedName>
        <fullName evidence="1">Integrase/recombinase xerD</fullName>
    </submittedName>
</protein>
<sequence>MSSPFVRITGADRQRSKHFVRRVHAYRRPVVSARSASHTAQSHGLQPLLIRESDAPETPSTVIPPGASAPRSISAPAPSPLLLSNESAAHRFLHIPHSVLFPGLELPNLRPNTDPCANSVPLVSPPSSTASVSTHLRRDAWEFCLRDYPDRSFVDSPLHIIDHGCDIGFTGPRDVSQACTNLRSAFKHPEAVTDSIVSKTEVPSTRLEMLGIELDSIAMEACLPAEKLTYLSKVLHVWREKTHCSLRELQEFTGYLIFCSQVIRHSCAFLQSLFDFAASFKSPYSRRRLSRAARRDISWWSDFTAAWNGIHIISPDRQVVDIYTDASGTKGAGGIYGSH</sequence>
<dbReference type="EMBL" id="JACAZH010000001">
    <property type="protein sequence ID" value="KAF7376591.1"/>
    <property type="molecule type" value="Genomic_DNA"/>
</dbReference>
<dbReference type="PANTHER" id="PTHR33050:SF7">
    <property type="entry name" value="RIBONUCLEASE H"/>
    <property type="match status" value="1"/>
</dbReference>
<evidence type="ECO:0000313" key="1">
    <source>
        <dbReference type="EMBL" id="KAF7376591.1"/>
    </source>
</evidence>
<dbReference type="PANTHER" id="PTHR33050">
    <property type="entry name" value="REVERSE TRANSCRIPTASE DOMAIN-CONTAINING PROTEIN"/>
    <property type="match status" value="1"/>
</dbReference>